<dbReference type="Proteomes" id="UP000735302">
    <property type="component" value="Unassembled WGS sequence"/>
</dbReference>
<reference evidence="1 2" key="1">
    <citation type="journal article" date="2021" name="Elife">
        <title>Chloroplast acquisition without the gene transfer in kleptoplastic sea slugs, Plakobranchus ocellatus.</title>
        <authorList>
            <person name="Maeda T."/>
            <person name="Takahashi S."/>
            <person name="Yoshida T."/>
            <person name="Shimamura S."/>
            <person name="Takaki Y."/>
            <person name="Nagai Y."/>
            <person name="Toyoda A."/>
            <person name="Suzuki Y."/>
            <person name="Arimoto A."/>
            <person name="Ishii H."/>
            <person name="Satoh N."/>
            <person name="Nishiyama T."/>
            <person name="Hasebe M."/>
            <person name="Maruyama T."/>
            <person name="Minagawa J."/>
            <person name="Obokata J."/>
            <person name="Shigenobu S."/>
        </authorList>
    </citation>
    <scope>NUCLEOTIDE SEQUENCE [LARGE SCALE GENOMIC DNA]</scope>
</reference>
<accession>A0AAV4CJ93</accession>
<comment type="caution">
    <text evidence="1">The sequence shown here is derived from an EMBL/GenBank/DDBJ whole genome shotgun (WGS) entry which is preliminary data.</text>
</comment>
<evidence type="ECO:0000313" key="1">
    <source>
        <dbReference type="EMBL" id="GFO32950.1"/>
    </source>
</evidence>
<name>A0AAV4CJ93_9GAST</name>
<sequence>MRPNILIPSLQIGLGVQRHHLHGSCALTDLLHCLKFCSSYHEVQCFEQCAASSQGTDLSGVSSDSFIQFVADNVDHNLRTLGGLGTFHGMGIIGAATPSEKLSRLIRRDTSVTALQTSTFGQIPVHFFSSSKIDIPLKYEKLQSFRFEDITKKLDLLWKVSWPLRTPHIGWCGLMQTVSEESILVRVRSPSCP</sequence>
<protein>
    <submittedName>
        <fullName evidence="1">Uncharacterized protein</fullName>
    </submittedName>
</protein>
<keyword evidence="2" id="KW-1185">Reference proteome</keyword>
<dbReference type="AlphaFoldDB" id="A0AAV4CJ93"/>
<dbReference type="EMBL" id="BLXT01006697">
    <property type="protein sequence ID" value="GFO32950.1"/>
    <property type="molecule type" value="Genomic_DNA"/>
</dbReference>
<evidence type="ECO:0000313" key="2">
    <source>
        <dbReference type="Proteomes" id="UP000735302"/>
    </source>
</evidence>
<proteinExistence type="predicted"/>
<gene>
    <name evidence="1" type="ORF">PoB_005945500</name>
</gene>
<organism evidence="1 2">
    <name type="scientific">Plakobranchus ocellatus</name>
    <dbReference type="NCBI Taxonomy" id="259542"/>
    <lineage>
        <taxon>Eukaryota</taxon>
        <taxon>Metazoa</taxon>
        <taxon>Spiralia</taxon>
        <taxon>Lophotrochozoa</taxon>
        <taxon>Mollusca</taxon>
        <taxon>Gastropoda</taxon>
        <taxon>Heterobranchia</taxon>
        <taxon>Euthyneura</taxon>
        <taxon>Panpulmonata</taxon>
        <taxon>Sacoglossa</taxon>
        <taxon>Placobranchoidea</taxon>
        <taxon>Plakobranchidae</taxon>
        <taxon>Plakobranchus</taxon>
    </lineage>
</organism>